<feature type="transmembrane region" description="Helical" evidence="6">
    <location>
        <begin position="136"/>
        <end position="157"/>
    </location>
</feature>
<feature type="transmembrane region" description="Helical" evidence="6">
    <location>
        <begin position="79"/>
        <end position="99"/>
    </location>
</feature>
<evidence type="ECO:0000313" key="9">
    <source>
        <dbReference type="Proteomes" id="UP000630353"/>
    </source>
</evidence>
<dbReference type="Proteomes" id="UP000630353">
    <property type="component" value="Unassembled WGS sequence"/>
</dbReference>
<feature type="transmembrane region" description="Helical" evidence="6">
    <location>
        <begin position="225"/>
        <end position="244"/>
    </location>
</feature>
<dbReference type="PANTHER" id="PTHR32322">
    <property type="entry name" value="INNER MEMBRANE TRANSPORTER"/>
    <property type="match status" value="1"/>
</dbReference>
<feature type="transmembrane region" description="Helical" evidence="6">
    <location>
        <begin position="111"/>
        <end position="129"/>
    </location>
</feature>
<accession>A0A918XR33</accession>
<evidence type="ECO:0000259" key="7">
    <source>
        <dbReference type="Pfam" id="PF00892"/>
    </source>
</evidence>
<dbReference type="EMBL" id="BMZS01000003">
    <property type="protein sequence ID" value="GHD45301.1"/>
    <property type="molecule type" value="Genomic_DNA"/>
</dbReference>
<feature type="domain" description="EamA" evidence="7">
    <location>
        <begin position="163"/>
        <end position="298"/>
    </location>
</feature>
<reference evidence="8" key="2">
    <citation type="submission" date="2020-09" db="EMBL/GenBank/DDBJ databases">
        <authorList>
            <person name="Sun Q."/>
            <person name="Kim S."/>
        </authorList>
    </citation>
    <scope>NUCLEOTIDE SEQUENCE</scope>
    <source>
        <strain evidence="8">KCTC 42651</strain>
    </source>
</reference>
<feature type="transmembrane region" description="Helical" evidence="6">
    <location>
        <begin position="17"/>
        <end position="36"/>
    </location>
</feature>
<feature type="transmembrane region" description="Helical" evidence="6">
    <location>
        <begin position="194"/>
        <end position="213"/>
    </location>
</feature>
<dbReference type="PANTHER" id="PTHR32322:SF18">
    <property type="entry name" value="S-ADENOSYLMETHIONINE_S-ADENOSYLHOMOCYSTEINE TRANSPORTER"/>
    <property type="match status" value="1"/>
</dbReference>
<dbReference type="SUPFAM" id="SSF103481">
    <property type="entry name" value="Multidrug resistance efflux transporter EmrE"/>
    <property type="match status" value="2"/>
</dbReference>
<dbReference type="InterPro" id="IPR000620">
    <property type="entry name" value="EamA_dom"/>
</dbReference>
<keyword evidence="5 6" id="KW-0472">Membrane</keyword>
<sequence length="305" mass="31992">MSQPASATPAERSGTPLLAVGLLAMIAVLWGFNWPIMKVGLAEIPPWVFRAGASIVSCAGLFAISAFNGHSLRVPPGAWRQLIVGGLLNITLFNVFVAYGITLMDAGRAGIIAYTMPLWATVIGTVVLKERLSGRAVAGLVVGLVGMALLFSVDAAALGNSTLGPLLILGGAVSWGAGTVVIKHARLSMPVTVAVGWQHLIGVIPIAIVAVAWDWQNIGTVTVGPLLSLAYNMLITGIICYWAYFTVVAMLPVVASTVGTLMVPVIGVFANQLMFGVTPHLVDYTALACVAVAVFLVVVRPRRRR</sequence>
<feature type="transmembrane region" description="Helical" evidence="6">
    <location>
        <begin position="281"/>
        <end position="299"/>
    </location>
</feature>
<evidence type="ECO:0000256" key="3">
    <source>
        <dbReference type="ARBA" id="ARBA00022692"/>
    </source>
</evidence>
<feature type="domain" description="EamA" evidence="7">
    <location>
        <begin position="21"/>
        <end position="151"/>
    </location>
</feature>
<feature type="transmembrane region" description="Helical" evidence="6">
    <location>
        <begin position="163"/>
        <end position="182"/>
    </location>
</feature>
<keyword evidence="4 6" id="KW-1133">Transmembrane helix</keyword>
<keyword evidence="9" id="KW-1185">Reference proteome</keyword>
<keyword evidence="2" id="KW-1003">Cell membrane</keyword>
<evidence type="ECO:0000256" key="5">
    <source>
        <dbReference type="ARBA" id="ARBA00023136"/>
    </source>
</evidence>
<evidence type="ECO:0000256" key="2">
    <source>
        <dbReference type="ARBA" id="ARBA00022475"/>
    </source>
</evidence>
<comment type="caution">
    <text evidence="8">The sequence shown here is derived from an EMBL/GenBank/DDBJ whole genome shotgun (WGS) entry which is preliminary data.</text>
</comment>
<organism evidence="8 9">
    <name type="scientific">Thalassobaculum fulvum</name>
    <dbReference type="NCBI Taxonomy" id="1633335"/>
    <lineage>
        <taxon>Bacteria</taxon>
        <taxon>Pseudomonadati</taxon>
        <taxon>Pseudomonadota</taxon>
        <taxon>Alphaproteobacteria</taxon>
        <taxon>Rhodospirillales</taxon>
        <taxon>Thalassobaculaceae</taxon>
        <taxon>Thalassobaculum</taxon>
    </lineage>
</organism>
<proteinExistence type="predicted"/>
<evidence type="ECO:0000256" key="4">
    <source>
        <dbReference type="ARBA" id="ARBA00022989"/>
    </source>
</evidence>
<evidence type="ECO:0000256" key="6">
    <source>
        <dbReference type="SAM" id="Phobius"/>
    </source>
</evidence>
<dbReference type="Pfam" id="PF00892">
    <property type="entry name" value="EamA"/>
    <property type="match status" value="2"/>
</dbReference>
<reference evidence="8" key="1">
    <citation type="journal article" date="2014" name="Int. J. Syst. Evol. Microbiol.">
        <title>Complete genome sequence of Corynebacterium casei LMG S-19264T (=DSM 44701T), isolated from a smear-ripened cheese.</title>
        <authorList>
            <consortium name="US DOE Joint Genome Institute (JGI-PGF)"/>
            <person name="Walter F."/>
            <person name="Albersmeier A."/>
            <person name="Kalinowski J."/>
            <person name="Ruckert C."/>
        </authorList>
    </citation>
    <scope>NUCLEOTIDE SEQUENCE</scope>
    <source>
        <strain evidence="8">KCTC 42651</strain>
    </source>
</reference>
<evidence type="ECO:0000256" key="1">
    <source>
        <dbReference type="ARBA" id="ARBA00004651"/>
    </source>
</evidence>
<dbReference type="InterPro" id="IPR050638">
    <property type="entry name" value="AA-Vitamin_Transporters"/>
</dbReference>
<feature type="transmembrane region" description="Helical" evidence="6">
    <location>
        <begin position="48"/>
        <end position="67"/>
    </location>
</feature>
<dbReference type="InterPro" id="IPR037185">
    <property type="entry name" value="EmrE-like"/>
</dbReference>
<keyword evidence="3 6" id="KW-0812">Transmembrane</keyword>
<dbReference type="GO" id="GO:0005886">
    <property type="term" value="C:plasma membrane"/>
    <property type="evidence" value="ECO:0007669"/>
    <property type="project" value="UniProtKB-SubCell"/>
</dbReference>
<name>A0A918XR33_9PROT</name>
<protein>
    <submittedName>
        <fullName evidence="8">Transporter</fullName>
    </submittedName>
</protein>
<evidence type="ECO:0000313" key="8">
    <source>
        <dbReference type="EMBL" id="GHD45301.1"/>
    </source>
</evidence>
<gene>
    <name evidence="8" type="ORF">GCM10017083_13050</name>
</gene>
<dbReference type="RefSeq" id="WP_189988149.1">
    <property type="nucleotide sequence ID" value="NZ_BMZS01000003.1"/>
</dbReference>
<dbReference type="AlphaFoldDB" id="A0A918XR33"/>
<comment type="subcellular location">
    <subcellularLocation>
        <location evidence="1">Cell membrane</location>
        <topology evidence="1">Multi-pass membrane protein</topology>
    </subcellularLocation>
</comment>
<feature type="transmembrane region" description="Helical" evidence="6">
    <location>
        <begin position="251"/>
        <end position="275"/>
    </location>
</feature>